<dbReference type="PANTHER" id="PTHR13572">
    <property type="entry name" value="ENDO-ALPHA-1,2-MANNOSIDASE"/>
    <property type="match status" value="1"/>
</dbReference>
<dbReference type="EMBL" id="LR787748">
    <property type="protein sequence ID" value="CAB3263610.1"/>
    <property type="molecule type" value="mRNA"/>
</dbReference>
<evidence type="ECO:0000256" key="3">
    <source>
        <dbReference type="ARBA" id="ARBA00022692"/>
    </source>
</evidence>
<keyword evidence="3" id="KW-0812">Transmembrane</keyword>
<organism evidence="9">
    <name type="scientific">Phallusia mammillata</name>
    <dbReference type="NCBI Taxonomy" id="59560"/>
    <lineage>
        <taxon>Eukaryota</taxon>
        <taxon>Metazoa</taxon>
        <taxon>Chordata</taxon>
        <taxon>Tunicata</taxon>
        <taxon>Ascidiacea</taxon>
        <taxon>Phlebobranchia</taxon>
        <taxon>Ascidiidae</taxon>
        <taxon>Phallusia</taxon>
    </lineage>
</organism>
<keyword evidence="8" id="KW-0472">Membrane</keyword>
<gene>
    <name evidence="9" type="primary">Manea</name>
</gene>
<dbReference type="Pfam" id="PF16317">
    <property type="entry name" value="Glyco_hydro_99"/>
    <property type="match status" value="1"/>
</dbReference>
<reference evidence="9" key="1">
    <citation type="submission" date="2020-04" db="EMBL/GenBank/DDBJ databases">
        <authorList>
            <person name="Neveu A P."/>
        </authorList>
    </citation>
    <scope>NUCLEOTIDE SEQUENCE</scope>
    <source>
        <tissue evidence="9">Whole embryo</tissue>
    </source>
</reference>
<evidence type="ECO:0000256" key="7">
    <source>
        <dbReference type="ARBA" id="ARBA00023034"/>
    </source>
</evidence>
<evidence type="ECO:0000256" key="8">
    <source>
        <dbReference type="ARBA" id="ARBA00023136"/>
    </source>
</evidence>
<evidence type="ECO:0000256" key="2">
    <source>
        <dbReference type="ARBA" id="ARBA00009559"/>
    </source>
</evidence>
<keyword evidence="7" id="KW-0333">Golgi apparatus</keyword>
<comment type="subcellular location">
    <subcellularLocation>
        <location evidence="1">Golgi apparatus membrane</location>
        <topology evidence="1">Single-pass type II membrane protein</topology>
    </subcellularLocation>
</comment>
<evidence type="ECO:0000256" key="1">
    <source>
        <dbReference type="ARBA" id="ARBA00004323"/>
    </source>
</evidence>
<evidence type="ECO:0000256" key="4">
    <source>
        <dbReference type="ARBA" id="ARBA00022801"/>
    </source>
</evidence>
<evidence type="ECO:0000256" key="5">
    <source>
        <dbReference type="ARBA" id="ARBA00022968"/>
    </source>
</evidence>
<dbReference type="PANTHER" id="PTHR13572:SF4">
    <property type="entry name" value="RE57134P"/>
    <property type="match status" value="1"/>
</dbReference>
<proteinExistence type="evidence at transcript level"/>
<dbReference type="CDD" id="cd11574">
    <property type="entry name" value="GH99"/>
    <property type="match status" value="1"/>
</dbReference>
<name>A0A6F9DKP6_9ASCI</name>
<dbReference type="GO" id="GO:0000139">
    <property type="term" value="C:Golgi membrane"/>
    <property type="evidence" value="ECO:0007669"/>
    <property type="project" value="UniProtKB-SubCell"/>
</dbReference>
<keyword evidence="6" id="KW-1133">Transmembrane helix</keyword>
<evidence type="ECO:0000313" key="9">
    <source>
        <dbReference type="EMBL" id="CAB3263610.1"/>
    </source>
</evidence>
<dbReference type="InterPro" id="IPR026071">
    <property type="entry name" value="Glyco_Hydrolase_99"/>
</dbReference>
<keyword evidence="4" id="KW-0378">Hydrolase</keyword>
<evidence type="ECO:0000256" key="6">
    <source>
        <dbReference type="ARBA" id="ARBA00022989"/>
    </source>
</evidence>
<sequence length="458" mass="52615">MFRMFIRRRRICALALTIVCFGFALYYHSFKQRIQVKESAQNIIPLTKYVEKELISASNVSHVGDQKRDQRIPMQTVPPNPFKKSNPSVNYNVHAFYYTWYGNPKNDGKYLHWNHRLLPHWEKRVSNMYATGQRHQPPDDIGANFYPVLGAYSSLDPEVITTHMHQIKQSGIGVLALSWYPAQKADDEGKPADQYVSILLSKAAEHNIKICFHIEPYKGRTAQSVGDDIKYINNKYGNHPAFYKTNHPHKPDKSNLPLIYIYDSYQILPDDWKILLGEDGSTSIRGTKNDAIVIGLLVEKKHSEDILTGGFDGFYTYFASSGFSYGSNLMHWRDLNAFATQHQLLFIPSVGPGYIDTNVRPWNGGNTKHRDNGAYYENEWQSALQVQPNFVSITSFNEWHEGTQIEPALSQKTVSVEFLHGKRQRGTFLYLSYGNDPNLYLDLTKTWVEQFEKLSGNQ</sequence>
<comment type="similarity">
    <text evidence="2">Belongs to the glycosyl hydrolase 99 family.</text>
</comment>
<protein>
    <submittedName>
        <fullName evidence="9">Glycoprotein endo-alpha-1,2-mannosidase</fullName>
    </submittedName>
</protein>
<dbReference type="AlphaFoldDB" id="A0A6F9DKP6"/>
<dbReference type="GO" id="GO:0004559">
    <property type="term" value="F:alpha-mannosidase activity"/>
    <property type="evidence" value="ECO:0007669"/>
    <property type="project" value="TreeGrafter"/>
</dbReference>
<dbReference type="Gene3D" id="3.20.20.80">
    <property type="entry name" value="Glycosidases"/>
    <property type="match status" value="1"/>
</dbReference>
<dbReference type="FunFam" id="3.20.20.80:FF:000019">
    <property type="entry name" value="glycoprotein endo-alpha-1,2-mannosidase"/>
    <property type="match status" value="1"/>
</dbReference>
<accession>A0A6F9DKP6</accession>
<keyword evidence="5" id="KW-0735">Signal-anchor</keyword>